<evidence type="ECO:0000313" key="1">
    <source>
        <dbReference type="EMBL" id="CBI04104.1"/>
    </source>
</evidence>
<organism evidence="1">
    <name type="scientific">mine drainage metagenome</name>
    <dbReference type="NCBI Taxonomy" id="410659"/>
    <lineage>
        <taxon>unclassified sequences</taxon>
        <taxon>metagenomes</taxon>
        <taxon>ecological metagenomes</taxon>
    </lineage>
</organism>
<accession>E6QA78</accession>
<dbReference type="AlphaFoldDB" id="E6QA78"/>
<proteinExistence type="predicted"/>
<gene>
    <name evidence="1" type="ORF">CARN5_2465</name>
</gene>
<comment type="caution">
    <text evidence="1">The sequence shown here is derived from an EMBL/GenBank/DDBJ whole genome shotgun (WGS) entry which is preliminary data.</text>
</comment>
<sequence length="39" mass="4201">MDRHPGNRQAGRFGGKHKRGILAITALQVKTLSALRASS</sequence>
<evidence type="ECO:0008006" key="2">
    <source>
        <dbReference type="Google" id="ProtNLM"/>
    </source>
</evidence>
<name>E6QA78_9ZZZZ</name>
<protein>
    <recommendedName>
        <fullName evidence="2">Transposase</fullName>
    </recommendedName>
</protein>
<reference evidence="1" key="1">
    <citation type="submission" date="2009-10" db="EMBL/GenBank/DDBJ databases">
        <title>Diversity of trophic interactions inside an arsenic-rich microbial ecosystem.</title>
        <authorList>
            <person name="Bertin P.N."/>
            <person name="Heinrich-Salmeron A."/>
            <person name="Pelletier E."/>
            <person name="Goulhen-Chollet F."/>
            <person name="Arsene-Ploetze F."/>
            <person name="Gallien S."/>
            <person name="Calteau A."/>
            <person name="Vallenet D."/>
            <person name="Casiot C."/>
            <person name="Chane-Woon-Ming B."/>
            <person name="Giloteaux L."/>
            <person name="Barakat M."/>
            <person name="Bonnefoy V."/>
            <person name="Bruneel O."/>
            <person name="Chandler M."/>
            <person name="Cleiss J."/>
            <person name="Duran R."/>
            <person name="Elbaz-Poulichet F."/>
            <person name="Fonknechten N."/>
            <person name="Lauga B."/>
            <person name="Mornico D."/>
            <person name="Ortet P."/>
            <person name="Schaeffer C."/>
            <person name="Siguier P."/>
            <person name="Alexander Thil Smith A."/>
            <person name="Van Dorsselaer A."/>
            <person name="Weissenbach J."/>
            <person name="Medigue C."/>
            <person name="Le Paslier D."/>
        </authorList>
    </citation>
    <scope>NUCLEOTIDE SEQUENCE</scope>
</reference>
<dbReference type="EMBL" id="CABP01000045">
    <property type="protein sequence ID" value="CBI04104.1"/>
    <property type="molecule type" value="Genomic_DNA"/>
</dbReference>